<keyword evidence="3" id="KW-0012">Acyltransferase</keyword>
<dbReference type="EMBL" id="SIDB01000008">
    <property type="protein sequence ID" value="KAI3429594.1"/>
    <property type="molecule type" value="Genomic_DNA"/>
</dbReference>
<dbReference type="PROSITE" id="PS51826">
    <property type="entry name" value="PSBD"/>
    <property type="match status" value="1"/>
</dbReference>
<name>A0A9D4YWC9_CHLVU</name>
<feature type="region of interest" description="Disordered" evidence="4">
    <location>
        <begin position="240"/>
        <end position="293"/>
    </location>
</feature>
<dbReference type="GO" id="GO:0016746">
    <property type="term" value="F:acyltransferase activity"/>
    <property type="evidence" value="ECO:0007669"/>
    <property type="project" value="UniProtKB-KW"/>
</dbReference>
<dbReference type="Gene3D" id="3.30.559.10">
    <property type="entry name" value="Chloramphenicol acetyltransferase-like domain"/>
    <property type="match status" value="1"/>
</dbReference>
<dbReference type="InterPro" id="IPR001078">
    <property type="entry name" value="2-oxoacid_DH_actylTfrase"/>
</dbReference>
<reference evidence="7" key="2">
    <citation type="submission" date="2020-11" db="EMBL/GenBank/DDBJ databases">
        <authorList>
            <person name="Cecchin M."/>
            <person name="Marcolungo L."/>
            <person name="Rossato M."/>
            <person name="Girolomoni L."/>
            <person name="Cosentino E."/>
            <person name="Cuine S."/>
            <person name="Li-Beisson Y."/>
            <person name="Delledonne M."/>
            <person name="Ballottari M."/>
        </authorList>
    </citation>
    <scope>NUCLEOTIDE SEQUENCE</scope>
    <source>
        <strain evidence="7">211/11P</strain>
        <tissue evidence="7">Whole cell</tissue>
    </source>
</reference>
<dbReference type="SUPFAM" id="SSF52777">
    <property type="entry name" value="CoA-dependent acyltransferases"/>
    <property type="match status" value="1"/>
</dbReference>
<dbReference type="InterPro" id="IPR000089">
    <property type="entry name" value="Biotin_lipoyl"/>
</dbReference>
<dbReference type="InterPro" id="IPR023213">
    <property type="entry name" value="CAT-like_dom_sf"/>
</dbReference>
<dbReference type="PROSITE" id="PS50968">
    <property type="entry name" value="BIOTINYL_LIPOYL"/>
    <property type="match status" value="1"/>
</dbReference>
<organism evidence="7 8">
    <name type="scientific">Chlorella vulgaris</name>
    <name type="common">Green alga</name>
    <dbReference type="NCBI Taxonomy" id="3077"/>
    <lineage>
        <taxon>Eukaryota</taxon>
        <taxon>Viridiplantae</taxon>
        <taxon>Chlorophyta</taxon>
        <taxon>core chlorophytes</taxon>
        <taxon>Trebouxiophyceae</taxon>
        <taxon>Chlorellales</taxon>
        <taxon>Chlorellaceae</taxon>
        <taxon>Chlorella clade</taxon>
        <taxon>Chlorella</taxon>
    </lineage>
</organism>
<dbReference type="InterPro" id="IPR045257">
    <property type="entry name" value="E2/Pdx1"/>
</dbReference>
<gene>
    <name evidence="7" type="ORF">D9Q98_005680</name>
</gene>
<evidence type="ECO:0000259" key="6">
    <source>
        <dbReference type="PROSITE" id="PS51826"/>
    </source>
</evidence>
<dbReference type="GO" id="GO:0005739">
    <property type="term" value="C:mitochondrion"/>
    <property type="evidence" value="ECO:0007669"/>
    <property type="project" value="TreeGrafter"/>
</dbReference>
<dbReference type="GO" id="GO:0045254">
    <property type="term" value="C:pyruvate dehydrogenase complex"/>
    <property type="evidence" value="ECO:0007669"/>
    <property type="project" value="InterPro"/>
</dbReference>
<dbReference type="InterPro" id="IPR011053">
    <property type="entry name" value="Single_hybrid_motif"/>
</dbReference>
<dbReference type="GO" id="GO:0006086">
    <property type="term" value="P:pyruvate decarboxylation to acetyl-CoA"/>
    <property type="evidence" value="ECO:0007669"/>
    <property type="project" value="InterPro"/>
</dbReference>
<dbReference type="EC" id="2.3.1.-" evidence="3"/>
<dbReference type="Pfam" id="PF00364">
    <property type="entry name" value="Biotin_lipoyl"/>
    <property type="match status" value="1"/>
</dbReference>
<dbReference type="FunFam" id="3.30.559.10:FF:000003">
    <property type="entry name" value="Acetyltransferase component of pyruvate dehydrogenase complex"/>
    <property type="match status" value="1"/>
</dbReference>
<feature type="compositionally biased region" description="Low complexity" evidence="4">
    <location>
        <begin position="268"/>
        <end position="278"/>
    </location>
</feature>
<dbReference type="FunFam" id="2.40.50.100:FF:000010">
    <property type="entry name" value="Acetyltransferase component of pyruvate dehydrogenase complex"/>
    <property type="match status" value="1"/>
</dbReference>
<dbReference type="Proteomes" id="UP001055712">
    <property type="component" value="Unassembled WGS sequence"/>
</dbReference>
<sequence length="515" mass="52511">MRRSLQALRRGWIAAGEFNQLGGCRSAQTFAGIALLRPTEAASHRPEFAGSSLAARCYSSLPSTTELCMPALSPTMSSGNLVAWHVKEGQLVAPGDVIADVETDKATLSWENQDDGYVAKLLVPEGAKDLAVGSPVALLVEEEDQVAAFKDYVPTAGGATAAASPAAQPEAAAAAGAGAGEPAAAAGQHNSRMGPAARSLLAESGIPAGLVTPTGPRSIITKGDVLAAIAAGVKAPAAAAPQQQQQQQQQQPVAAVLSKPAAAPPAAAPQSAAAKQAAAPPPRPAPAGAGYTDIPNSQIRKIIAQRLLESKQTIPHLYVSADVDLDGVSALRAALKQQGVKVSVNDCVIKAAALALAEVPAANALWDAAAEAPKAAGGVDIAVAVATDTGLITPIIRGADAKPLPQIAAEVRELAGRARAGRLRPEEFQGGSFSISNLGMFGVDEFSAIINPPQACIMAVGGSRQVAYMKEGLPASKAQMTVTLSADNRVYDGEVASAFLSAFSRHMGNPFRMYG</sequence>
<dbReference type="Pfam" id="PF00198">
    <property type="entry name" value="2-oxoacid_dh"/>
    <property type="match status" value="1"/>
</dbReference>
<keyword evidence="8" id="KW-1185">Reference proteome</keyword>
<dbReference type="Gene3D" id="4.10.320.10">
    <property type="entry name" value="E3-binding domain"/>
    <property type="match status" value="1"/>
</dbReference>
<keyword evidence="3" id="KW-0808">Transferase</keyword>
<reference evidence="7" key="1">
    <citation type="journal article" date="2019" name="Plant J.">
        <title>Chlorella vulgaris genome assembly and annotation reveals the molecular basis for metabolic acclimation to high light conditions.</title>
        <authorList>
            <person name="Cecchin M."/>
            <person name="Marcolungo L."/>
            <person name="Rossato M."/>
            <person name="Girolomoni L."/>
            <person name="Cosentino E."/>
            <person name="Cuine S."/>
            <person name="Li-Beisson Y."/>
            <person name="Delledonne M."/>
            <person name="Ballottari M."/>
        </authorList>
    </citation>
    <scope>NUCLEOTIDE SEQUENCE</scope>
    <source>
        <strain evidence="7">211/11P</strain>
    </source>
</reference>
<comment type="similarity">
    <text evidence="1 3">Belongs to the 2-oxoacid dehydrogenase family.</text>
</comment>
<dbReference type="InterPro" id="IPR036625">
    <property type="entry name" value="E3-bd_dom_sf"/>
</dbReference>
<feature type="domain" description="Peripheral subunit-binding (PSBD)" evidence="6">
    <location>
        <begin position="192"/>
        <end position="229"/>
    </location>
</feature>
<dbReference type="PANTHER" id="PTHR23151:SF90">
    <property type="entry name" value="DIHYDROLIPOYLLYSINE-RESIDUE ACETYLTRANSFERASE COMPONENT OF PYRUVATE DEHYDROGENASE COMPLEX, MITOCHONDRIAL-RELATED"/>
    <property type="match status" value="1"/>
</dbReference>
<accession>A0A9D4YWC9</accession>
<dbReference type="Pfam" id="PF02817">
    <property type="entry name" value="E3_binding"/>
    <property type="match status" value="1"/>
</dbReference>
<dbReference type="OrthoDB" id="537444at2759"/>
<dbReference type="SUPFAM" id="SSF51230">
    <property type="entry name" value="Single hybrid motif"/>
    <property type="match status" value="1"/>
</dbReference>
<keyword evidence="2 3" id="KW-0450">Lipoyl</keyword>
<evidence type="ECO:0000256" key="1">
    <source>
        <dbReference type="ARBA" id="ARBA00007317"/>
    </source>
</evidence>
<dbReference type="CDD" id="cd06849">
    <property type="entry name" value="lipoyl_domain"/>
    <property type="match status" value="1"/>
</dbReference>
<dbReference type="PANTHER" id="PTHR23151">
    <property type="entry name" value="DIHYDROLIPOAMIDE ACETYL/SUCCINYL-TRANSFERASE-RELATED"/>
    <property type="match status" value="1"/>
</dbReference>
<dbReference type="InterPro" id="IPR004167">
    <property type="entry name" value="PSBD"/>
</dbReference>
<evidence type="ECO:0000256" key="3">
    <source>
        <dbReference type="RuleBase" id="RU003423"/>
    </source>
</evidence>
<evidence type="ECO:0000256" key="2">
    <source>
        <dbReference type="ARBA" id="ARBA00022823"/>
    </source>
</evidence>
<evidence type="ECO:0000259" key="5">
    <source>
        <dbReference type="PROSITE" id="PS50968"/>
    </source>
</evidence>
<dbReference type="Gene3D" id="2.40.50.100">
    <property type="match status" value="1"/>
</dbReference>
<comment type="caution">
    <text evidence="7">The sequence shown here is derived from an EMBL/GenBank/DDBJ whole genome shotgun (WGS) entry which is preliminary data.</text>
</comment>
<evidence type="ECO:0000256" key="4">
    <source>
        <dbReference type="SAM" id="MobiDB-lite"/>
    </source>
</evidence>
<proteinExistence type="inferred from homology"/>
<evidence type="ECO:0000313" key="7">
    <source>
        <dbReference type="EMBL" id="KAI3429594.1"/>
    </source>
</evidence>
<feature type="compositionally biased region" description="Low complexity" evidence="4">
    <location>
        <begin position="240"/>
        <end position="261"/>
    </location>
</feature>
<evidence type="ECO:0000313" key="8">
    <source>
        <dbReference type="Proteomes" id="UP001055712"/>
    </source>
</evidence>
<comment type="cofactor">
    <cofactor evidence="3">
        <name>(R)-lipoate</name>
        <dbReference type="ChEBI" id="CHEBI:83088"/>
    </cofactor>
</comment>
<protein>
    <recommendedName>
        <fullName evidence="3">Dihydrolipoamide acetyltransferase component of pyruvate dehydrogenase complex</fullName>
        <ecNumber evidence="3">2.3.1.-</ecNumber>
    </recommendedName>
</protein>
<dbReference type="SUPFAM" id="SSF47005">
    <property type="entry name" value="Peripheral subunit-binding domain of 2-oxo acid dehydrogenase complex"/>
    <property type="match status" value="1"/>
</dbReference>
<dbReference type="AlphaFoldDB" id="A0A9D4YWC9"/>
<feature type="domain" description="Lipoyl-binding" evidence="5">
    <location>
        <begin position="64"/>
        <end position="140"/>
    </location>
</feature>